<dbReference type="GO" id="GO:0009893">
    <property type="term" value="P:positive regulation of metabolic process"/>
    <property type="evidence" value="ECO:0007669"/>
    <property type="project" value="UniProtKB-ARBA"/>
</dbReference>
<sequence>MQSLVLPPSSFIATEFGHPRFDPGPERLPLNLPRSTNARRYPPRDLPLPRSMSGSVPADDPLDTSGPVRRPGHPELPQSATTVTAATSISAGLSSGPVLPPGSAGAVTPHESVTQRVAPASTDEVLRQPFPAGDAFASSRLPPSLVGQGIPQAPATAYAQPSFGTSPPGTTARPLPQKPTRRTKAHVASACVNCKKKHLGCDPARPCRRCVLSGKEATCVDVTHKKRGRPPLKAEEASLRTYAAHMDNRATQGEQHGPQSRRTLHRATSSREIRPMTDLQMSGAQPGAMAMRASAGHPQRWAASVYSQAIDPSITMQGSVGHRRFSSSGSAQSITAASPPGFVPMPVGYNPALAAGRMPMGMGRPLSSYTHQGMNPTTTPPQYQQPFVPISPYPESARMSNRMPMGESPMSRDPREGYLESPVRLPPIYPPTMGTPASASQGHRLSDPYPAAWSPRTREEFLQQEHRQQMPSHGLIDPLSPSSQMRHAASDMGYGEPIPRQLAPGSTAERHAMHMSLVPHSDDPPTTEADTEGSRPAKRRKMALDDMVND</sequence>
<reference evidence="11" key="1">
    <citation type="journal article" date="2017" name="Genome Biol.">
        <title>Comparative genomics reveals high biological diversity and specific adaptations in the industrially and medically important fungal genus Aspergillus.</title>
        <authorList>
            <person name="de Vries R.P."/>
            <person name="Riley R."/>
            <person name="Wiebenga A."/>
            <person name="Aguilar-Osorio G."/>
            <person name="Amillis S."/>
            <person name="Uchima C.A."/>
            <person name="Anderluh G."/>
            <person name="Asadollahi M."/>
            <person name="Askin M."/>
            <person name="Barry K."/>
            <person name="Battaglia E."/>
            <person name="Bayram O."/>
            <person name="Benocci T."/>
            <person name="Braus-Stromeyer S.A."/>
            <person name="Caldana C."/>
            <person name="Canovas D."/>
            <person name="Cerqueira G.C."/>
            <person name="Chen F."/>
            <person name="Chen W."/>
            <person name="Choi C."/>
            <person name="Clum A."/>
            <person name="Dos Santos R.A."/>
            <person name="Damasio A.R."/>
            <person name="Diallinas G."/>
            <person name="Emri T."/>
            <person name="Fekete E."/>
            <person name="Flipphi M."/>
            <person name="Freyberg S."/>
            <person name="Gallo A."/>
            <person name="Gournas C."/>
            <person name="Habgood R."/>
            <person name="Hainaut M."/>
            <person name="Harispe M.L."/>
            <person name="Henrissat B."/>
            <person name="Hilden K.S."/>
            <person name="Hope R."/>
            <person name="Hossain A."/>
            <person name="Karabika E."/>
            <person name="Karaffa L."/>
            <person name="Karanyi Z."/>
            <person name="Krasevec N."/>
            <person name="Kuo A."/>
            <person name="Kusch H."/>
            <person name="LaButti K."/>
            <person name="Lagendijk E.L."/>
            <person name="Lapidus A."/>
            <person name="Levasseur A."/>
            <person name="Lindquist E."/>
            <person name="Lipzen A."/>
            <person name="Logrieco A.F."/>
            <person name="MacCabe A."/>
            <person name="Maekelae M.R."/>
            <person name="Malavazi I."/>
            <person name="Melin P."/>
            <person name="Meyer V."/>
            <person name="Mielnichuk N."/>
            <person name="Miskei M."/>
            <person name="Molnar A.P."/>
            <person name="Mule G."/>
            <person name="Ngan C.Y."/>
            <person name="Orejas M."/>
            <person name="Orosz E."/>
            <person name="Ouedraogo J.P."/>
            <person name="Overkamp K.M."/>
            <person name="Park H.-S."/>
            <person name="Perrone G."/>
            <person name="Piumi F."/>
            <person name="Punt P.J."/>
            <person name="Ram A.F."/>
            <person name="Ramon A."/>
            <person name="Rauscher S."/>
            <person name="Record E."/>
            <person name="Riano-Pachon D.M."/>
            <person name="Robert V."/>
            <person name="Roehrig J."/>
            <person name="Ruller R."/>
            <person name="Salamov A."/>
            <person name="Salih N.S."/>
            <person name="Samson R.A."/>
            <person name="Sandor E."/>
            <person name="Sanguinetti M."/>
            <person name="Schuetze T."/>
            <person name="Sepcic K."/>
            <person name="Shelest E."/>
            <person name="Sherlock G."/>
            <person name="Sophianopoulou V."/>
            <person name="Squina F.M."/>
            <person name="Sun H."/>
            <person name="Susca A."/>
            <person name="Todd R.B."/>
            <person name="Tsang A."/>
            <person name="Unkles S.E."/>
            <person name="van de Wiele N."/>
            <person name="van Rossen-Uffink D."/>
            <person name="Oliveira J.V."/>
            <person name="Vesth T.C."/>
            <person name="Visser J."/>
            <person name="Yu J.-H."/>
            <person name="Zhou M."/>
            <person name="Andersen M.R."/>
            <person name="Archer D.B."/>
            <person name="Baker S.E."/>
            <person name="Benoit I."/>
            <person name="Brakhage A.A."/>
            <person name="Braus G.H."/>
            <person name="Fischer R."/>
            <person name="Frisvad J.C."/>
            <person name="Goldman G.H."/>
            <person name="Houbraken J."/>
            <person name="Oakley B."/>
            <person name="Pocsi I."/>
            <person name="Scazzocchio C."/>
            <person name="Seiboth B."/>
            <person name="vanKuyk P.A."/>
            <person name="Wortman J."/>
            <person name="Dyer P.S."/>
            <person name="Grigoriev I.V."/>
        </authorList>
    </citation>
    <scope>NUCLEOTIDE SEQUENCE [LARGE SCALE GENOMIC DNA]</scope>
    <source>
        <strain evidence="11">CBS 101740 / IMI 381727 / IBT 21946</strain>
    </source>
</reference>
<keyword evidence="3" id="KW-0805">Transcription regulation</keyword>
<organism evidence="10 11">
    <name type="scientific">Aspergillus brasiliensis (strain CBS 101740 / IMI 381727 / IBT 21946)</name>
    <dbReference type="NCBI Taxonomy" id="767769"/>
    <lineage>
        <taxon>Eukaryota</taxon>
        <taxon>Fungi</taxon>
        <taxon>Dikarya</taxon>
        <taxon>Ascomycota</taxon>
        <taxon>Pezizomycotina</taxon>
        <taxon>Eurotiomycetes</taxon>
        <taxon>Eurotiomycetidae</taxon>
        <taxon>Eurotiales</taxon>
        <taxon>Aspergillaceae</taxon>
        <taxon>Aspergillus</taxon>
        <taxon>Aspergillus subgen. Circumdati</taxon>
    </lineage>
</organism>
<dbReference type="InterPro" id="IPR036864">
    <property type="entry name" value="Zn2-C6_fun-type_DNA-bd_sf"/>
</dbReference>
<keyword evidence="1" id="KW-0479">Metal-binding</keyword>
<evidence type="ECO:0000256" key="3">
    <source>
        <dbReference type="ARBA" id="ARBA00023015"/>
    </source>
</evidence>
<protein>
    <recommendedName>
        <fullName evidence="7">Transcription activator of gluconeogenesis acuK</fullName>
    </recommendedName>
</protein>
<gene>
    <name evidence="10" type="ORF">ASPBRDRAFT_194400</name>
</gene>
<dbReference type="Gene3D" id="4.10.240.10">
    <property type="entry name" value="Zn(2)-C6 fungal-type DNA-binding domain"/>
    <property type="match status" value="1"/>
</dbReference>
<dbReference type="OMA" id="KEATCVD"/>
<keyword evidence="5" id="KW-0804">Transcription</keyword>
<dbReference type="EMBL" id="KV878682">
    <property type="protein sequence ID" value="OJJ73451.1"/>
    <property type="molecule type" value="Genomic_DNA"/>
</dbReference>
<feature type="region of interest" description="Disordered" evidence="8">
    <location>
        <begin position="250"/>
        <end position="269"/>
    </location>
</feature>
<keyword evidence="4" id="KW-0238">DNA-binding</keyword>
<evidence type="ECO:0000256" key="8">
    <source>
        <dbReference type="SAM" id="MobiDB-lite"/>
    </source>
</evidence>
<evidence type="ECO:0000256" key="1">
    <source>
        <dbReference type="ARBA" id="ARBA00022723"/>
    </source>
</evidence>
<dbReference type="Proteomes" id="UP000184499">
    <property type="component" value="Unassembled WGS sequence"/>
</dbReference>
<evidence type="ECO:0000313" key="11">
    <source>
        <dbReference type="Proteomes" id="UP000184499"/>
    </source>
</evidence>
<dbReference type="PANTHER" id="PTHR47659:SF4">
    <property type="entry name" value="ZN(II)2CYS6 TRANSCRIPTION FACTOR (EUROFUNG)"/>
    <property type="match status" value="1"/>
</dbReference>
<evidence type="ECO:0000256" key="7">
    <source>
        <dbReference type="ARBA" id="ARBA00040750"/>
    </source>
</evidence>
<name>A0A1L9UP93_ASPBC</name>
<dbReference type="SMART" id="SM00066">
    <property type="entry name" value="GAL4"/>
    <property type="match status" value="1"/>
</dbReference>
<dbReference type="AlphaFoldDB" id="A0A1L9UP93"/>
<dbReference type="CDD" id="cd00067">
    <property type="entry name" value="GAL4"/>
    <property type="match status" value="1"/>
</dbReference>
<feature type="domain" description="Zn(2)-C6 fungal-type" evidence="9">
    <location>
        <begin position="190"/>
        <end position="221"/>
    </location>
</feature>
<dbReference type="STRING" id="767769.A0A1L9UP93"/>
<dbReference type="VEuPathDB" id="FungiDB:ASPBRDRAFT_194400"/>
<dbReference type="PROSITE" id="PS00463">
    <property type="entry name" value="ZN2_CY6_FUNGAL_1"/>
    <property type="match status" value="1"/>
</dbReference>
<dbReference type="Pfam" id="PF00172">
    <property type="entry name" value="Zn_clus"/>
    <property type="match status" value="1"/>
</dbReference>
<dbReference type="GO" id="GO:0003677">
    <property type="term" value="F:DNA binding"/>
    <property type="evidence" value="ECO:0007669"/>
    <property type="project" value="UniProtKB-KW"/>
</dbReference>
<evidence type="ECO:0000313" key="10">
    <source>
        <dbReference type="EMBL" id="OJJ73451.1"/>
    </source>
</evidence>
<dbReference type="GO" id="GO:0000981">
    <property type="term" value="F:DNA-binding transcription factor activity, RNA polymerase II-specific"/>
    <property type="evidence" value="ECO:0007669"/>
    <property type="project" value="InterPro"/>
</dbReference>
<evidence type="ECO:0000259" key="9">
    <source>
        <dbReference type="PROSITE" id="PS50048"/>
    </source>
</evidence>
<proteinExistence type="predicted"/>
<dbReference type="InterPro" id="IPR050335">
    <property type="entry name" value="ERT1_acuK_gluconeogen_tf"/>
</dbReference>
<feature type="region of interest" description="Disordered" evidence="8">
    <location>
        <begin position="162"/>
        <end position="181"/>
    </location>
</feature>
<evidence type="ECO:0000256" key="4">
    <source>
        <dbReference type="ARBA" id="ARBA00023125"/>
    </source>
</evidence>
<accession>A0A1L9UP93</accession>
<evidence type="ECO:0000256" key="5">
    <source>
        <dbReference type="ARBA" id="ARBA00023163"/>
    </source>
</evidence>
<evidence type="ECO:0000256" key="6">
    <source>
        <dbReference type="ARBA" id="ARBA00023242"/>
    </source>
</evidence>
<dbReference type="PROSITE" id="PS50048">
    <property type="entry name" value="ZN2_CY6_FUNGAL_2"/>
    <property type="match status" value="1"/>
</dbReference>
<dbReference type="InterPro" id="IPR001138">
    <property type="entry name" value="Zn2Cys6_DnaBD"/>
</dbReference>
<feature type="region of interest" description="Disordered" evidence="8">
    <location>
        <begin position="494"/>
        <end position="550"/>
    </location>
</feature>
<dbReference type="PANTHER" id="PTHR47659">
    <property type="entry name" value="ZN(II)2CYS6 TRANSCRIPTION FACTOR (EUROFUNG)-RELATED"/>
    <property type="match status" value="1"/>
</dbReference>
<keyword evidence="6" id="KW-0539">Nucleus</keyword>
<keyword evidence="11" id="KW-1185">Reference proteome</keyword>
<dbReference type="SUPFAM" id="SSF57701">
    <property type="entry name" value="Zn2/Cys6 DNA-binding domain"/>
    <property type="match status" value="1"/>
</dbReference>
<feature type="region of interest" description="Disordered" evidence="8">
    <location>
        <begin position="1"/>
        <end position="84"/>
    </location>
</feature>
<dbReference type="GeneID" id="93573233"/>
<dbReference type="GO" id="GO:0008270">
    <property type="term" value="F:zinc ion binding"/>
    <property type="evidence" value="ECO:0007669"/>
    <property type="project" value="InterPro"/>
</dbReference>
<dbReference type="RefSeq" id="XP_067480699.1">
    <property type="nucleotide sequence ID" value="XM_067620745.1"/>
</dbReference>
<keyword evidence="2" id="KW-0862">Zinc</keyword>
<evidence type="ECO:0000256" key="2">
    <source>
        <dbReference type="ARBA" id="ARBA00022833"/>
    </source>
</evidence>
<feature type="compositionally biased region" description="Polar residues" evidence="8">
    <location>
        <begin position="250"/>
        <end position="261"/>
    </location>
</feature>
<dbReference type="OrthoDB" id="5575144at2759"/>